<evidence type="ECO:0000313" key="3">
    <source>
        <dbReference type="Proteomes" id="UP000515146"/>
    </source>
</evidence>
<dbReference type="InParanoid" id="A0A6P6Y9C8"/>
<feature type="domain" description="SH2" evidence="2">
    <location>
        <begin position="223"/>
        <end position="343"/>
    </location>
</feature>
<dbReference type="Gene3D" id="3.30.505.10">
    <property type="entry name" value="SH2 domain"/>
    <property type="match status" value="1"/>
</dbReference>
<evidence type="ECO:0000259" key="2">
    <source>
        <dbReference type="PROSITE" id="PS50001"/>
    </source>
</evidence>
<accession>A0A6P6Y9C8</accession>
<dbReference type="KEGG" id="dpte:113795191"/>
<dbReference type="OMA" id="IHHSIMK"/>
<evidence type="ECO:0000313" key="4">
    <source>
        <dbReference type="RefSeq" id="XP_027201184.1"/>
    </source>
</evidence>
<reference evidence="4" key="1">
    <citation type="submission" date="2025-08" db="UniProtKB">
        <authorList>
            <consortium name="RefSeq"/>
        </authorList>
    </citation>
    <scope>IDENTIFICATION</scope>
    <source>
        <strain evidence="4">Airmid</strain>
    </source>
</reference>
<dbReference type="Proteomes" id="UP000515146">
    <property type="component" value="Unplaced"/>
</dbReference>
<dbReference type="CDD" id="cd00173">
    <property type="entry name" value="SH2"/>
    <property type="match status" value="1"/>
</dbReference>
<proteinExistence type="predicted"/>
<dbReference type="InterPro" id="IPR036860">
    <property type="entry name" value="SH2_dom_sf"/>
</dbReference>
<keyword evidence="1" id="KW-0727">SH2 domain</keyword>
<dbReference type="PANTHER" id="PTHR15832:SF2">
    <property type="entry name" value="SH2 DOMAIN-CONTAINING PROTEIN"/>
    <property type="match status" value="1"/>
</dbReference>
<dbReference type="PROSITE" id="PS50001">
    <property type="entry name" value="SH2"/>
    <property type="match status" value="1"/>
</dbReference>
<dbReference type="InterPro" id="IPR000980">
    <property type="entry name" value="SH2"/>
</dbReference>
<protein>
    <submittedName>
        <fullName evidence="4">DEP domain-containing protein DDB_G0279099-like</fullName>
    </submittedName>
</protein>
<dbReference type="PRINTS" id="PR00401">
    <property type="entry name" value="SH2DOMAIN"/>
</dbReference>
<sequence length="456" mass="51686">MNNIIHSFDLNSSSLSSSSSNATTTTTTTNNYQALLSHFCSWQRSRKMMAKMFSTSSTSTTAKNSSSSTSFVGHQINPINNLCYQSVSINNNNNNDHNQQKFPHQTFVNRKYMIGRNNNKSNPIVSFLNKGDGKIAVNFKTKSPSSPLPSSLEKPLVILQNDNQLYSMDILMASSSSDHHRTSESNCYATLEPPTVDYNNYQQQQQNDYNYIDPNDPFSNESWYYGTIEREHAIHLIENCPTGSFIVRKSITQDHCYALTIRVPYDYNYTGIAHYLIQSIIDNNNNDNNNNNNNDDDDCKKEKMIKFKIKGFQKEFPTISSLIIHHSIMKEQLPCTLRLIQTKLSSSSPLSSLSSTTSPITNNTLYRKKYYQSQPKAINNYYLGKKTNYGGSITPATTKSSSSSSLAMYGSSTYRSNWNLVQSPTTTIDDRMVDVDLDPTYQRILENFRKAMAHCN</sequence>
<gene>
    <name evidence="4" type="primary">LOC113795191</name>
</gene>
<name>A0A6P6Y9C8_DERPT</name>
<dbReference type="SUPFAM" id="SSF55550">
    <property type="entry name" value="SH2 domain"/>
    <property type="match status" value="1"/>
</dbReference>
<dbReference type="SMART" id="SM00252">
    <property type="entry name" value="SH2"/>
    <property type="match status" value="1"/>
</dbReference>
<dbReference type="PANTHER" id="PTHR15832">
    <property type="entry name" value="SHC (SRC HOMOLOGY DOMAIN C-TERMINAL) ADAPTOR HOMOLOG"/>
    <property type="match status" value="1"/>
</dbReference>
<dbReference type="AlphaFoldDB" id="A0A6P6Y9C8"/>
<evidence type="ECO:0000256" key="1">
    <source>
        <dbReference type="PROSITE-ProRule" id="PRU00191"/>
    </source>
</evidence>
<keyword evidence="3" id="KW-1185">Reference proteome</keyword>
<dbReference type="RefSeq" id="XP_027201184.1">
    <property type="nucleotide sequence ID" value="XM_027345383.1"/>
</dbReference>
<dbReference type="OrthoDB" id="10013007at2759"/>
<dbReference type="Pfam" id="PF00017">
    <property type="entry name" value="SH2"/>
    <property type="match status" value="1"/>
</dbReference>
<organism evidence="3 4">
    <name type="scientific">Dermatophagoides pteronyssinus</name>
    <name type="common">European house dust mite</name>
    <dbReference type="NCBI Taxonomy" id="6956"/>
    <lineage>
        <taxon>Eukaryota</taxon>
        <taxon>Metazoa</taxon>
        <taxon>Ecdysozoa</taxon>
        <taxon>Arthropoda</taxon>
        <taxon>Chelicerata</taxon>
        <taxon>Arachnida</taxon>
        <taxon>Acari</taxon>
        <taxon>Acariformes</taxon>
        <taxon>Sarcoptiformes</taxon>
        <taxon>Astigmata</taxon>
        <taxon>Psoroptidia</taxon>
        <taxon>Analgoidea</taxon>
        <taxon>Pyroglyphidae</taxon>
        <taxon>Dermatophagoidinae</taxon>
        <taxon>Dermatophagoides</taxon>
    </lineage>
</organism>